<evidence type="ECO:0000313" key="2">
    <source>
        <dbReference type="EMBL" id="ESO09561.1"/>
    </source>
</evidence>
<reference evidence="2 4" key="2">
    <citation type="journal article" date="2013" name="Nature">
        <title>Insights into bilaterian evolution from three spiralian genomes.</title>
        <authorList>
            <person name="Simakov O."/>
            <person name="Marletaz F."/>
            <person name="Cho S.J."/>
            <person name="Edsinger-Gonzales E."/>
            <person name="Havlak P."/>
            <person name="Hellsten U."/>
            <person name="Kuo D.H."/>
            <person name="Larsson T."/>
            <person name="Lv J."/>
            <person name="Arendt D."/>
            <person name="Savage R."/>
            <person name="Osoegawa K."/>
            <person name="de Jong P."/>
            <person name="Grimwood J."/>
            <person name="Chapman J.A."/>
            <person name="Shapiro H."/>
            <person name="Aerts A."/>
            <person name="Otillar R.P."/>
            <person name="Terry A.Y."/>
            <person name="Boore J.L."/>
            <person name="Grigoriev I.V."/>
            <person name="Lindberg D.R."/>
            <person name="Seaver E.C."/>
            <person name="Weisblat D.A."/>
            <person name="Putnam N.H."/>
            <person name="Rokhsar D.S."/>
        </authorList>
    </citation>
    <scope>NUCLEOTIDE SEQUENCE</scope>
</reference>
<dbReference type="InterPro" id="IPR007330">
    <property type="entry name" value="MIT_dom"/>
</dbReference>
<dbReference type="Pfam" id="PF04212">
    <property type="entry name" value="MIT"/>
    <property type="match status" value="1"/>
</dbReference>
<sequence length="241" mass="27862">MSILQESGVVMLLQRAVELDNLGKYKEALPCYENGLELMLKVMKDTSDESMKISLREKFEQYMGRAELLKKLLKKDNNYQSEVIQIQCDSTGHSYEQVFGRYLDERVTEVEVIDPYIRSNHQVANFVRLCELLVKSTQIKRISLTTGKELDQGAAHAQMIKLSELKESLLRRNIKLDVEYSQTLHDREIRLNNGWTIKIGRGLDYFKAAESKFSIGMYDMNLRTCHETTVNIFHVNSVAKT</sequence>
<dbReference type="KEGG" id="hro:HELRODRAFT_73540"/>
<dbReference type="RefSeq" id="XP_009012654.1">
    <property type="nucleotide sequence ID" value="XM_009014406.1"/>
</dbReference>
<dbReference type="Gene3D" id="1.20.58.80">
    <property type="entry name" value="Phosphotransferase system, lactose/cellobiose-type IIA subunit"/>
    <property type="match status" value="1"/>
</dbReference>
<evidence type="ECO:0000259" key="1">
    <source>
        <dbReference type="SMART" id="SM00745"/>
    </source>
</evidence>
<reference evidence="4" key="1">
    <citation type="submission" date="2012-12" db="EMBL/GenBank/DDBJ databases">
        <authorList>
            <person name="Hellsten U."/>
            <person name="Grimwood J."/>
            <person name="Chapman J.A."/>
            <person name="Shapiro H."/>
            <person name="Aerts A."/>
            <person name="Otillar R.P."/>
            <person name="Terry A.Y."/>
            <person name="Boore J.L."/>
            <person name="Simakov O."/>
            <person name="Marletaz F."/>
            <person name="Cho S.-J."/>
            <person name="Edsinger-Gonzales E."/>
            <person name="Havlak P."/>
            <person name="Kuo D.-H."/>
            <person name="Larsson T."/>
            <person name="Lv J."/>
            <person name="Arendt D."/>
            <person name="Savage R."/>
            <person name="Osoegawa K."/>
            <person name="de Jong P."/>
            <person name="Lindberg D.R."/>
            <person name="Seaver E.C."/>
            <person name="Weisblat D.A."/>
            <person name="Putnam N.H."/>
            <person name="Grigoriev I.V."/>
            <person name="Rokhsar D.S."/>
        </authorList>
    </citation>
    <scope>NUCLEOTIDE SEQUENCE</scope>
</reference>
<name>T1G1F5_HELRO</name>
<dbReference type="eggNOG" id="KOG4509">
    <property type="taxonomic scope" value="Eukaryota"/>
</dbReference>
<feature type="domain" description="MIT" evidence="1">
    <location>
        <begin position="9"/>
        <end position="78"/>
    </location>
</feature>
<dbReference type="InterPro" id="IPR052817">
    <property type="entry name" value="MIT_domain_contain_protein1"/>
</dbReference>
<dbReference type="CTD" id="20214903"/>
<proteinExistence type="predicted"/>
<dbReference type="PANTHER" id="PTHR21222:SF1">
    <property type="entry name" value="MIT DOMAIN-CONTAINING PROTEIN 1"/>
    <property type="match status" value="1"/>
</dbReference>
<dbReference type="InterPro" id="IPR038113">
    <property type="entry name" value="MITD1_C_sf"/>
</dbReference>
<dbReference type="STRING" id="6412.T1G1F5"/>
<reference evidence="3" key="3">
    <citation type="submission" date="2015-06" db="UniProtKB">
        <authorList>
            <consortium name="EnsemblMetazoa"/>
        </authorList>
    </citation>
    <scope>IDENTIFICATION</scope>
</reference>
<dbReference type="CDD" id="cd02685">
    <property type="entry name" value="MIT_C"/>
    <property type="match status" value="1"/>
</dbReference>
<dbReference type="HOGENOM" id="CLU_088713_1_0_1"/>
<dbReference type="Proteomes" id="UP000015101">
    <property type="component" value="Unassembled WGS sequence"/>
</dbReference>
<dbReference type="OMA" id="FYKASNP"/>
<dbReference type="GeneID" id="20214903"/>
<dbReference type="Pfam" id="PF16565">
    <property type="entry name" value="MIT_C"/>
    <property type="match status" value="1"/>
</dbReference>
<dbReference type="SMART" id="SM00745">
    <property type="entry name" value="MIT"/>
    <property type="match status" value="1"/>
</dbReference>
<evidence type="ECO:0000313" key="3">
    <source>
        <dbReference type="EnsemblMetazoa" id="HelroP73540"/>
    </source>
</evidence>
<dbReference type="EMBL" id="AMQM01002988">
    <property type="status" value="NOT_ANNOTATED_CDS"/>
    <property type="molecule type" value="Genomic_DNA"/>
</dbReference>
<dbReference type="InterPro" id="IPR032341">
    <property type="entry name" value="MITD1_C"/>
</dbReference>
<dbReference type="OrthoDB" id="19553at2759"/>
<dbReference type="InParanoid" id="T1G1F5"/>
<dbReference type="Gene3D" id="3.30.870.30">
    <property type="entry name" value="MITD, C-terminal phospholipase D-like domain"/>
    <property type="match status" value="1"/>
</dbReference>
<dbReference type="PANTHER" id="PTHR21222">
    <property type="entry name" value="MIT DOMAIN-CONTAINING PROTEIN 1"/>
    <property type="match status" value="1"/>
</dbReference>
<keyword evidence="4" id="KW-1185">Reference proteome</keyword>
<evidence type="ECO:0000313" key="4">
    <source>
        <dbReference type="Proteomes" id="UP000015101"/>
    </source>
</evidence>
<dbReference type="InterPro" id="IPR036181">
    <property type="entry name" value="MIT_dom_sf"/>
</dbReference>
<gene>
    <name evidence="3" type="primary">20214903</name>
    <name evidence="2" type="ORF">HELRODRAFT_73540</name>
</gene>
<dbReference type="EMBL" id="KB095959">
    <property type="protein sequence ID" value="ESO09561.1"/>
    <property type="molecule type" value="Genomic_DNA"/>
</dbReference>
<dbReference type="AlphaFoldDB" id="T1G1F5"/>
<dbReference type="FunCoup" id="T1G1F5">
    <property type="interactions" value="1050"/>
</dbReference>
<protein>
    <recommendedName>
        <fullName evidence="1">MIT domain-containing protein</fullName>
    </recommendedName>
</protein>
<dbReference type="SUPFAM" id="SSF116846">
    <property type="entry name" value="MIT domain"/>
    <property type="match status" value="1"/>
</dbReference>
<accession>T1G1F5</accession>
<organism evidence="3 4">
    <name type="scientific">Helobdella robusta</name>
    <name type="common">Californian leech</name>
    <dbReference type="NCBI Taxonomy" id="6412"/>
    <lineage>
        <taxon>Eukaryota</taxon>
        <taxon>Metazoa</taxon>
        <taxon>Spiralia</taxon>
        <taxon>Lophotrochozoa</taxon>
        <taxon>Annelida</taxon>
        <taxon>Clitellata</taxon>
        <taxon>Hirudinea</taxon>
        <taxon>Rhynchobdellida</taxon>
        <taxon>Glossiphoniidae</taxon>
        <taxon>Helobdella</taxon>
    </lineage>
</organism>
<dbReference type="EnsemblMetazoa" id="HelroT73540">
    <property type="protein sequence ID" value="HelroP73540"/>
    <property type="gene ID" value="HelroG73540"/>
</dbReference>